<proteinExistence type="inferred from homology"/>
<evidence type="ECO:0000256" key="6">
    <source>
        <dbReference type="ARBA" id="ARBA00004656"/>
    </source>
</evidence>
<dbReference type="InterPro" id="IPR037520">
    <property type="entry name" value="Folliculin/SMCR8_longin"/>
</dbReference>
<evidence type="ECO:0000313" key="18">
    <source>
        <dbReference type="Proteomes" id="UP000218231"/>
    </source>
</evidence>
<evidence type="ECO:0000256" key="8">
    <source>
        <dbReference type="ARBA" id="ARBA00021824"/>
    </source>
</evidence>
<dbReference type="GO" id="GO:0005096">
    <property type="term" value="F:GTPase activator activity"/>
    <property type="evidence" value="ECO:0007669"/>
    <property type="project" value="UniProtKB-KW"/>
</dbReference>
<dbReference type="GO" id="GO:0005829">
    <property type="term" value="C:cytosol"/>
    <property type="evidence" value="ECO:0007669"/>
    <property type="project" value="UniProtKB-SubCell"/>
</dbReference>
<evidence type="ECO:0000256" key="1">
    <source>
        <dbReference type="ARBA" id="ARBA00004123"/>
    </source>
</evidence>
<evidence type="ECO:0000256" key="14">
    <source>
        <dbReference type="ARBA" id="ARBA00023242"/>
    </source>
</evidence>
<feature type="domain" description="UDENN FLCN/SMCR8-type" evidence="16">
    <location>
        <begin position="100"/>
        <end position="578"/>
    </location>
</feature>
<keyword evidence="10" id="KW-0963">Cytoplasm</keyword>
<keyword evidence="13" id="KW-0458">Lysosome</keyword>
<evidence type="ECO:0000256" key="5">
    <source>
        <dbReference type="ARBA" id="ARBA00004514"/>
    </source>
</evidence>
<evidence type="ECO:0000256" key="4">
    <source>
        <dbReference type="ARBA" id="ARBA00004300"/>
    </source>
</evidence>
<keyword evidence="11" id="KW-0472">Membrane</keyword>
<comment type="similarity">
    <text evidence="7">Belongs to the folliculin family.</text>
</comment>
<evidence type="ECO:0000256" key="12">
    <source>
        <dbReference type="ARBA" id="ARBA00023212"/>
    </source>
</evidence>
<evidence type="ECO:0000313" key="17">
    <source>
        <dbReference type="EMBL" id="PAV82626.1"/>
    </source>
</evidence>
<keyword evidence="12" id="KW-0206">Cytoskeleton</keyword>
<name>A0A2A2L8N6_9BILA</name>
<keyword evidence="18" id="KW-1185">Reference proteome</keyword>
<dbReference type="PANTHER" id="PTHR31441">
    <property type="entry name" value="FOLLICULIN FAMILY MEMBER"/>
    <property type="match status" value="1"/>
</dbReference>
<dbReference type="GO" id="GO:0005929">
    <property type="term" value="C:cilium"/>
    <property type="evidence" value="ECO:0007669"/>
    <property type="project" value="UniProtKB-SubCell"/>
</dbReference>
<accession>A0A2A2L8N6</accession>
<dbReference type="GO" id="GO:0005813">
    <property type="term" value="C:centrosome"/>
    <property type="evidence" value="ECO:0007669"/>
    <property type="project" value="UniProtKB-SubCell"/>
</dbReference>
<dbReference type="AlphaFoldDB" id="A0A2A2L8N6"/>
<dbReference type="GO" id="GO:0005765">
    <property type="term" value="C:lysosomal membrane"/>
    <property type="evidence" value="ECO:0007669"/>
    <property type="project" value="UniProtKB-SubCell"/>
</dbReference>
<dbReference type="InterPro" id="IPR044886">
    <property type="entry name" value="FLCN_DENN_C_sf"/>
</dbReference>
<reference evidence="17 18" key="1">
    <citation type="journal article" date="2017" name="Curr. Biol.">
        <title>Genome architecture and evolution of a unichromosomal asexual nematode.</title>
        <authorList>
            <person name="Fradin H."/>
            <person name="Zegar C."/>
            <person name="Gutwein M."/>
            <person name="Lucas J."/>
            <person name="Kovtun M."/>
            <person name="Corcoran D."/>
            <person name="Baugh L.R."/>
            <person name="Kiontke K."/>
            <person name="Gunsalus K."/>
            <person name="Fitch D.H."/>
            <person name="Piano F."/>
        </authorList>
    </citation>
    <scope>NUCLEOTIDE SEQUENCE [LARGE SCALE GENOMIC DNA]</scope>
    <source>
        <strain evidence="17">PF1309</strain>
    </source>
</reference>
<dbReference type="Pfam" id="PF16692">
    <property type="entry name" value="Folliculin_C"/>
    <property type="match status" value="1"/>
</dbReference>
<keyword evidence="9" id="KW-0343">GTPase activation</keyword>
<dbReference type="InterPro" id="IPR032035">
    <property type="entry name" value="Folliculin_DENN"/>
</dbReference>
<evidence type="ECO:0000256" key="2">
    <source>
        <dbReference type="ARBA" id="ARBA00004138"/>
    </source>
</evidence>
<protein>
    <recommendedName>
        <fullName evidence="8">Folliculin</fullName>
    </recommendedName>
</protein>
<dbReference type="InterPro" id="IPR021713">
    <property type="entry name" value="Folliculin"/>
</dbReference>
<evidence type="ECO:0000256" key="10">
    <source>
        <dbReference type="ARBA" id="ARBA00022490"/>
    </source>
</evidence>
<evidence type="ECO:0000256" key="11">
    <source>
        <dbReference type="ARBA" id="ARBA00023136"/>
    </source>
</evidence>
<dbReference type="OrthoDB" id="5599713at2759"/>
<evidence type="ECO:0000256" key="13">
    <source>
        <dbReference type="ARBA" id="ARBA00023228"/>
    </source>
</evidence>
<evidence type="ECO:0000256" key="15">
    <source>
        <dbReference type="ARBA" id="ARBA00023273"/>
    </source>
</evidence>
<evidence type="ECO:0000256" key="7">
    <source>
        <dbReference type="ARBA" id="ARBA00009987"/>
    </source>
</evidence>
<dbReference type="STRING" id="2018661.A0A2A2L8N6"/>
<dbReference type="GO" id="GO:0005819">
    <property type="term" value="C:spindle"/>
    <property type="evidence" value="ECO:0007669"/>
    <property type="project" value="UniProtKB-SubCell"/>
</dbReference>
<dbReference type="GO" id="GO:1904263">
    <property type="term" value="P:positive regulation of TORC1 signaling"/>
    <property type="evidence" value="ECO:0007669"/>
    <property type="project" value="TreeGrafter"/>
</dbReference>
<dbReference type="InterPro" id="IPR037521">
    <property type="entry name" value="FLCN/SMCR8_DENN"/>
</dbReference>
<gene>
    <name evidence="17" type="ORF">WR25_26708</name>
</gene>
<keyword evidence="15" id="KW-0966">Cell projection</keyword>
<dbReference type="PANTHER" id="PTHR31441:SF2">
    <property type="entry name" value="FOLLICULIN"/>
    <property type="match status" value="1"/>
</dbReference>
<dbReference type="Gene3D" id="1.10.10.1730">
    <property type="entry name" value="Folliculin"/>
    <property type="match status" value="1"/>
</dbReference>
<comment type="subcellular location">
    <subcellularLocation>
        <location evidence="2">Cell projection</location>
        <location evidence="2">Cilium</location>
    </subcellularLocation>
    <subcellularLocation>
        <location evidence="4">Cytoplasm</location>
        <location evidence="4">Cytoskeleton</location>
        <location evidence="4">Microtubule organizing center</location>
        <location evidence="4">Centrosome</location>
    </subcellularLocation>
    <subcellularLocation>
        <location evidence="3">Cytoplasm</location>
        <location evidence="3">Cytoskeleton</location>
        <location evidence="3">Spindle</location>
    </subcellularLocation>
    <subcellularLocation>
        <location evidence="5">Cytoplasm</location>
        <location evidence="5">Cytosol</location>
    </subcellularLocation>
    <subcellularLocation>
        <location evidence="6">Lysosome membrane</location>
    </subcellularLocation>
    <subcellularLocation>
        <location evidence="1">Nucleus</location>
    </subcellularLocation>
</comment>
<evidence type="ECO:0000259" key="16">
    <source>
        <dbReference type="PROSITE" id="PS51834"/>
    </source>
</evidence>
<evidence type="ECO:0000256" key="9">
    <source>
        <dbReference type="ARBA" id="ARBA00022468"/>
    </source>
</evidence>
<evidence type="ECO:0000256" key="3">
    <source>
        <dbReference type="ARBA" id="ARBA00004186"/>
    </source>
</evidence>
<dbReference type="Pfam" id="PF11704">
    <property type="entry name" value="Folliculin"/>
    <property type="match status" value="1"/>
</dbReference>
<dbReference type="GO" id="GO:0000122">
    <property type="term" value="P:negative regulation of transcription by RNA polymerase II"/>
    <property type="evidence" value="ECO:0007669"/>
    <property type="project" value="TreeGrafter"/>
</dbReference>
<dbReference type="Gene3D" id="3.40.50.12430">
    <property type="match status" value="1"/>
</dbReference>
<dbReference type="PROSITE" id="PS51834">
    <property type="entry name" value="DENN_FLCN_SMCR8"/>
    <property type="match status" value="1"/>
</dbReference>
<keyword evidence="14" id="KW-0539">Nucleus</keyword>
<dbReference type="Proteomes" id="UP000218231">
    <property type="component" value="Unassembled WGS sequence"/>
</dbReference>
<dbReference type="EMBL" id="LIAE01007040">
    <property type="protein sequence ID" value="PAV82626.1"/>
    <property type="molecule type" value="Genomic_DNA"/>
</dbReference>
<organism evidence="17 18">
    <name type="scientific">Diploscapter pachys</name>
    <dbReference type="NCBI Taxonomy" id="2018661"/>
    <lineage>
        <taxon>Eukaryota</taxon>
        <taxon>Metazoa</taxon>
        <taxon>Ecdysozoa</taxon>
        <taxon>Nematoda</taxon>
        <taxon>Chromadorea</taxon>
        <taxon>Rhabditida</taxon>
        <taxon>Rhabditina</taxon>
        <taxon>Rhabditomorpha</taxon>
        <taxon>Rhabditoidea</taxon>
        <taxon>Rhabditidae</taxon>
        <taxon>Diploscapter</taxon>
    </lineage>
</organism>
<sequence>MQLALALCHFCESHGPRILISHSTTQSAGSLSSPSTSSSSPTINDLKVIGKDTSNGNISCYGNATRDVVDDEPRCNACTSLGATRVLLSNDDTLKTSYISSQISLNRRVYERVKHACARSLSGELSSANSNHKLHSLEEHQKKILSRTPSINPNIDILDNEGRDKLDGHMLFGDTQNGYCISIVFRLQDAKARGFMRLFSLVAVSNDLSLLTSNYDLFRNALQAMLMKLQQCATNVYRREIASQGQAEAAVKNDRDNFTNRMGLIVLKRKLNIDTNRNLETITGIERVWYKLHKQMMWTLRAQSIRYRDRVLEGIPSQNMLVLMEMERSRIIQLQLQHPSQKQITLGHLANLKTIALLVQQQLGEAVLDLLLRHIVTGEQIIAVCPHERMAHRFLFALSQLLPLGCVKILSWKEQFAELDERFNLIGCPPSVIEAATSFDTLVIEIEGGEMDGDTISFDNCAFRFRYVPSSSNPRGFPAIAKRYKTLLLDEYVRGGLLLTTIESSKEVWMNKAKMFFNLEMQGIEIKPSLVQKLLKGNGTNADLDSLLFWQTGLSSEYKEDVAQFVSSQAATLSNGRA</sequence>
<dbReference type="GO" id="GO:0005634">
    <property type="term" value="C:nucleus"/>
    <property type="evidence" value="ECO:0007669"/>
    <property type="project" value="UniProtKB-SubCell"/>
</dbReference>
<comment type="caution">
    <text evidence="17">The sequence shown here is derived from an EMBL/GenBank/DDBJ whole genome shotgun (WGS) entry which is preliminary data.</text>
</comment>